<dbReference type="InterPro" id="IPR001279">
    <property type="entry name" value="Metallo-B-lactamas"/>
</dbReference>
<evidence type="ECO:0000256" key="5">
    <source>
        <dbReference type="ARBA" id="ARBA00023242"/>
    </source>
</evidence>
<dbReference type="eggNOG" id="KOG1361">
    <property type="taxonomic scope" value="Eukaryota"/>
</dbReference>
<dbReference type="GO" id="GO:0003684">
    <property type="term" value="F:damaged DNA binding"/>
    <property type="evidence" value="ECO:0007669"/>
    <property type="project" value="TreeGrafter"/>
</dbReference>
<dbReference type="SUPFAM" id="SSF56281">
    <property type="entry name" value="Metallo-hydrolase/oxidoreductase"/>
    <property type="match status" value="1"/>
</dbReference>
<evidence type="ECO:0000313" key="7">
    <source>
        <dbReference type="EMBL" id="EPB84089.1"/>
    </source>
</evidence>
<dbReference type="Proteomes" id="UP000014254">
    <property type="component" value="Unassembled WGS sequence"/>
</dbReference>
<keyword evidence="5" id="KW-0539">Nucleus</keyword>
<accession>S2J363</accession>
<dbReference type="Gene3D" id="3.40.50.12650">
    <property type="match status" value="1"/>
</dbReference>
<dbReference type="GO" id="GO:0006303">
    <property type="term" value="P:double-strand break repair via nonhomologous end joining"/>
    <property type="evidence" value="ECO:0007669"/>
    <property type="project" value="TreeGrafter"/>
</dbReference>
<keyword evidence="4" id="KW-0234">DNA repair</keyword>
<dbReference type="OMA" id="PITANHC"/>
<dbReference type="Gene3D" id="3.60.15.10">
    <property type="entry name" value="Ribonuclease Z/Hydroxyacylglutathione hydrolase-like"/>
    <property type="match status" value="1"/>
</dbReference>
<gene>
    <name evidence="7" type="ORF">HMPREF1544_09149</name>
</gene>
<dbReference type="InParanoid" id="S2J363"/>
<evidence type="ECO:0000313" key="8">
    <source>
        <dbReference type="Proteomes" id="UP000014254"/>
    </source>
</evidence>
<dbReference type="VEuPathDB" id="FungiDB:HMPREF1544_09149"/>
<dbReference type="GO" id="GO:0035312">
    <property type="term" value="F:5'-3' DNA exonuclease activity"/>
    <property type="evidence" value="ECO:0007669"/>
    <property type="project" value="TreeGrafter"/>
</dbReference>
<feature type="domain" description="Metallo-beta-lactamase" evidence="6">
    <location>
        <begin position="214"/>
        <end position="392"/>
    </location>
</feature>
<dbReference type="SMART" id="SM00849">
    <property type="entry name" value="Lactamase_B"/>
    <property type="match status" value="1"/>
</dbReference>
<evidence type="ECO:0000256" key="2">
    <source>
        <dbReference type="ARBA" id="ARBA00010304"/>
    </source>
</evidence>
<dbReference type="InterPro" id="IPR011084">
    <property type="entry name" value="DRMBL"/>
</dbReference>
<dbReference type="PANTHER" id="PTHR23240">
    <property type="entry name" value="DNA CROSS-LINK REPAIR PROTEIN PSO2/SNM1-RELATED"/>
    <property type="match status" value="1"/>
</dbReference>
<keyword evidence="8" id="KW-1185">Reference proteome</keyword>
<evidence type="ECO:0000256" key="1">
    <source>
        <dbReference type="ARBA" id="ARBA00004123"/>
    </source>
</evidence>
<dbReference type="EMBL" id="KE124049">
    <property type="protein sequence ID" value="EPB84089.1"/>
    <property type="molecule type" value="Genomic_DNA"/>
</dbReference>
<keyword evidence="3" id="KW-0227">DNA damage</keyword>
<dbReference type="AlphaFoldDB" id="S2J363"/>
<evidence type="ECO:0000256" key="4">
    <source>
        <dbReference type="ARBA" id="ARBA00023204"/>
    </source>
</evidence>
<dbReference type="FunCoup" id="S2J363">
    <property type="interactions" value="426"/>
</dbReference>
<protein>
    <recommendedName>
        <fullName evidence="6">Metallo-beta-lactamase domain-containing protein</fullName>
    </recommendedName>
</protein>
<dbReference type="GO" id="GO:0005634">
    <property type="term" value="C:nucleus"/>
    <property type="evidence" value="ECO:0007669"/>
    <property type="project" value="UniProtKB-SubCell"/>
</dbReference>
<dbReference type="PANTHER" id="PTHR23240:SF6">
    <property type="entry name" value="DNA CROSS-LINK REPAIR 1A PROTEIN"/>
    <property type="match status" value="1"/>
</dbReference>
<dbReference type="FunFam" id="3.40.50.12650:FF:000001">
    <property type="entry name" value="DNA cross-link repair 1A"/>
    <property type="match status" value="1"/>
</dbReference>
<dbReference type="STRING" id="1220926.S2J363"/>
<organism evidence="7 8">
    <name type="scientific">Mucor circinelloides f. circinelloides (strain 1006PhL)</name>
    <name type="common">Mucormycosis agent</name>
    <name type="synonym">Calyptromyces circinelloides</name>
    <dbReference type="NCBI Taxonomy" id="1220926"/>
    <lineage>
        <taxon>Eukaryota</taxon>
        <taxon>Fungi</taxon>
        <taxon>Fungi incertae sedis</taxon>
        <taxon>Mucoromycota</taxon>
        <taxon>Mucoromycotina</taxon>
        <taxon>Mucoromycetes</taxon>
        <taxon>Mucorales</taxon>
        <taxon>Mucorineae</taxon>
        <taxon>Mucoraceae</taxon>
        <taxon>Mucor</taxon>
    </lineage>
</organism>
<reference evidence="8" key="1">
    <citation type="submission" date="2013-05" db="EMBL/GenBank/DDBJ databases">
        <title>The Genome sequence of Mucor circinelloides f. circinelloides 1006PhL.</title>
        <authorList>
            <consortium name="The Broad Institute Genomics Platform"/>
            <person name="Cuomo C."/>
            <person name="Earl A."/>
            <person name="Findley K."/>
            <person name="Lee S.C."/>
            <person name="Walker B."/>
            <person name="Young S."/>
            <person name="Zeng Q."/>
            <person name="Gargeya S."/>
            <person name="Fitzgerald M."/>
            <person name="Haas B."/>
            <person name="Abouelleil A."/>
            <person name="Allen A.W."/>
            <person name="Alvarado L."/>
            <person name="Arachchi H.M."/>
            <person name="Berlin A.M."/>
            <person name="Chapman S.B."/>
            <person name="Gainer-Dewar J."/>
            <person name="Goldberg J."/>
            <person name="Griggs A."/>
            <person name="Gujja S."/>
            <person name="Hansen M."/>
            <person name="Howarth C."/>
            <person name="Imamovic A."/>
            <person name="Ireland A."/>
            <person name="Larimer J."/>
            <person name="McCowan C."/>
            <person name="Murphy C."/>
            <person name="Pearson M."/>
            <person name="Poon T.W."/>
            <person name="Priest M."/>
            <person name="Roberts A."/>
            <person name="Saif S."/>
            <person name="Shea T."/>
            <person name="Sisk P."/>
            <person name="Sykes S."/>
            <person name="Wortman J."/>
            <person name="Nusbaum C."/>
            <person name="Birren B."/>
        </authorList>
    </citation>
    <scope>NUCLEOTIDE SEQUENCE [LARGE SCALE GENOMIC DNA]</scope>
    <source>
        <strain evidence="8">1006PhL</strain>
    </source>
</reference>
<evidence type="ECO:0000256" key="3">
    <source>
        <dbReference type="ARBA" id="ARBA00022763"/>
    </source>
</evidence>
<name>S2J363_MUCC1</name>
<comment type="similarity">
    <text evidence="2">Belongs to the DNA repair metallo-beta-lactamase (DRMBL) family.</text>
</comment>
<evidence type="ECO:0000259" key="6">
    <source>
        <dbReference type="SMART" id="SM00849"/>
    </source>
</evidence>
<sequence>MAKQSRQENDTGTVKSKYFSIETYFKTPANVNKRLKPSTSDLQVEEAIKQQEEKKERCPLCQLWILTESISIEVHVNQCLDMEQEREKENIPPLSMSLSEEASYSDCSSARKSKDGSFSIAANADSYKERAEEEQDKTVSSIDSNLMEADSSVLDDNESNLVKCDTKSTNTVSVQPSSWRSVFSSTSVTKVLGAKDVNASLPSATVLSQQKKKQKQCPFYKRVRDTRFTVDAFNYGKIPDCDGYFLTHYHADHYGGLRASWSHGPIYCSQVTANLVRQELRVDSRYVHALPMDQLYPIPGSNIQVALIDANHCPGSVLFLFVVDKKRHLHTGDFRAAPRMCLHPLIKQPENPPISCLYLDTTYLSPQYAFPAQEECIQAVCNVVEKELAPKIKKPSLLESWISIKRPVWKEEQLNDPMTTTTKNPFKIMMNQNIKATASRVLIVVGTYTIGKERVFINIARMLKCKIYAPYKKKRILLCQQDDELKAMLTNNPNEAQVHVVPLRDIRADVMSNYLKEHQAHFTSLIAFKPTGWTFKSTSSQTSDMKLAPLSEIIIPPADRTVQLEPYYNRNDIKLYGVPYSEHSSFRELASFIASMNIYHIIPTVNMSQVQAMSVYFDKWQEEKSAKRIEVVRYPNEEYW</sequence>
<comment type="subcellular location">
    <subcellularLocation>
        <location evidence="1">Nucleus</location>
    </subcellularLocation>
</comment>
<dbReference type="CDD" id="cd16273">
    <property type="entry name" value="SNM1A-1C-like_MBL-fold"/>
    <property type="match status" value="1"/>
</dbReference>
<dbReference type="OrthoDB" id="262529at2759"/>
<proteinExistence type="inferred from homology"/>
<dbReference type="Pfam" id="PF07522">
    <property type="entry name" value="DRMBL"/>
    <property type="match status" value="1"/>
</dbReference>
<dbReference type="InterPro" id="IPR036866">
    <property type="entry name" value="RibonucZ/Hydroxyglut_hydro"/>
</dbReference>
<dbReference type="GO" id="GO:0036297">
    <property type="term" value="P:interstrand cross-link repair"/>
    <property type="evidence" value="ECO:0007669"/>
    <property type="project" value="TreeGrafter"/>
</dbReference>